<evidence type="ECO:0000256" key="2">
    <source>
        <dbReference type="ARBA" id="ARBA00023015"/>
    </source>
</evidence>
<dbReference type="SUPFAM" id="SSF53850">
    <property type="entry name" value="Periplasmic binding protein-like II"/>
    <property type="match status" value="1"/>
</dbReference>
<keyword evidence="7" id="KW-1185">Reference proteome</keyword>
<gene>
    <name evidence="6" type="ORF">K9S39_38210</name>
</gene>
<dbReference type="RefSeq" id="WP_248867852.1">
    <property type="nucleotide sequence ID" value="NZ_CP086322.1"/>
</dbReference>
<dbReference type="PROSITE" id="PS50931">
    <property type="entry name" value="HTH_LYSR"/>
    <property type="match status" value="1"/>
</dbReference>
<proteinExistence type="inferred from homology"/>
<dbReference type="InterPro" id="IPR036390">
    <property type="entry name" value="WH_DNA-bd_sf"/>
</dbReference>
<dbReference type="InterPro" id="IPR036388">
    <property type="entry name" value="WH-like_DNA-bd_sf"/>
</dbReference>
<accession>A0ABY4MHC5</accession>
<dbReference type="PANTHER" id="PTHR30346:SF29">
    <property type="entry name" value="LYSR SUBSTRATE-BINDING"/>
    <property type="match status" value="1"/>
</dbReference>
<dbReference type="SUPFAM" id="SSF46785">
    <property type="entry name" value="Winged helix' DNA-binding domain"/>
    <property type="match status" value="1"/>
</dbReference>
<dbReference type="Gene3D" id="3.40.190.10">
    <property type="entry name" value="Periplasmic binding protein-like II"/>
    <property type="match status" value="2"/>
</dbReference>
<dbReference type="InterPro" id="IPR000847">
    <property type="entry name" value="LysR_HTH_N"/>
</dbReference>
<dbReference type="Pfam" id="PF00126">
    <property type="entry name" value="HTH_1"/>
    <property type="match status" value="1"/>
</dbReference>
<dbReference type="InterPro" id="IPR005119">
    <property type="entry name" value="LysR_subst-bd"/>
</dbReference>
<organism evidence="6 7">
    <name type="scientific">Streptomyces halobius</name>
    <dbReference type="NCBI Taxonomy" id="2879846"/>
    <lineage>
        <taxon>Bacteria</taxon>
        <taxon>Bacillati</taxon>
        <taxon>Actinomycetota</taxon>
        <taxon>Actinomycetes</taxon>
        <taxon>Kitasatosporales</taxon>
        <taxon>Streptomycetaceae</taxon>
        <taxon>Streptomyces</taxon>
    </lineage>
</organism>
<name>A0ABY4MHC5_9ACTN</name>
<evidence type="ECO:0000259" key="5">
    <source>
        <dbReference type="PROSITE" id="PS50931"/>
    </source>
</evidence>
<feature type="domain" description="HTH lysR-type" evidence="5">
    <location>
        <begin position="2"/>
        <end position="59"/>
    </location>
</feature>
<sequence>MLDVRRLRLLRELSLRGTIAAVAQALAFTPSAVSQQLSTLEREAGVPLLERTGRRVVLTPAGQNLVHHAEAILERLEQATADLADARHGLSGPLRIGAFPTAGRAIVPTALTALAREHPRLEPRGLEIDPAGVANALRAGDLDVALIHEYDFVPSPVEPGLTIEPLFTEPMYLASTTPLQAGAADGSVIARSKDQPWITASPGTLCHTMTVRACQAAGFTPRVRHQADEFATVLALVAADQGVALVPQLGVVGPRPEVTLTPLPLHRRTEIAFRSGADRHPAVAAATAALRTASGSVQALGAGGRRHVPDRCRIEEQRCPSP</sequence>
<comment type="similarity">
    <text evidence="1">Belongs to the LysR transcriptional regulatory family.</text>
</comment>
<evidence type="ECO:0000256" key="3">
    <source>
        <dbReference type="ARBA" id="ARBA00023125"/>
    </source>
</evidence>
<keyword evidence="4" id="KW-0804">Transcription</keyword>
<reference evidence="6" key="1">
    <citation type="submission" date="2021-10" db="EMBL/GenBank/DDBJ databases">
        <title>Streptomyces nigrumlapis sp.nov.,an antimicrobial producing actinobacterium isolated from Black Gobi rocks.</title>
        <authorList>
            <person name="Wen Y."/>
            <person name="Zhang W."/>
            <person name="Liu X.G."/>
        </authorList>
    </citation>
    <scope>NUCLEOTIDE SEQUENCE</scope>
    <source>
        <strain evidence="6">ST13-2-2</strain>
    </source>
</reference>
<dbReference type="EMBL" id="CP086322">
    <property type="protein sequence ID" value="UQA96933.1"/>
    <property type="molecule type" value="Genomic_DNA"/>
</dbReference>
<evidence type="ECO:0000313" key="6">
    <source>
        <dbReference type="EMBL" id="UQA96933.1"/>
    </source>
</evidence>
<evidence type="ECO:0000256" key="1">
    <source>
        <dbReference type="ARBA" id="ARBA00009437"/>
    </source>
</evidence>
<dbReference type="Gene3D" id="1.10.10.10">
    <property type="entry name" value="Winged helix-like DNA-binding domain superfamily/Winged helix DNA-binding domain"/>
    <property type="match status" value="1"/>
</dbReference>
<dbReference type="Proteomes" id="UP000830115">
    <property type="component" value="Chromosome"/>
</dbReference>
<keyword evidence="3" id="KW-0238">DNA-binding</keyword>
<dbReference type="Pfam" id="PF03466">
    <property type="entry name" value="LysR_substrate"/>
    <property type="match status" value="1"/>
</dbReference>
<dbReference type="PANTHER" id="PTHR30346">
    <property type="entry name" value="TRANSCRIPTIONAL DUAL REGULATOR HCAR-RELATED"/>
    <property type="match status" value="1"/>
</dbReference>
<protein>
    <submittedName>
        <fullName evidence="6">LysR family transcriptional regulator</fullName>
    </submittedName>
</protein>
<dbReference type="CDD" id="cd08423">
    <property type="entry name" value="PBP2_LTTR_like_6"/>
    <property type="match status" value="1"/>
</dbReference>
<evidence type="ECO:0000256" key="4">
    <source>
        <dbReference type="ARBA" id="ARBA00023163"/>
    </source>
</evidence>
<evidence type="ECO:0000313" key="7">
    <source>
        <dbReference type="Proteomes" id="UP000830115"/>
    </source>
</evidence>
<keyword evidence="2" id="KW-0805">Transcription regulation</keyword>